<comment type="caution">
    <text evidence="2">The sequence shown here is derived from an EMBL/GenBank/DDBJ whole genome shotgun (WGS) entry which is preliminary data.</text>
</comment>
<dbReference type="PANTHER" id="PTHR33408:SF2">
    <property type="entry name" value="TRANSPOSASE DDE DOMAIN-CONTAINING PROTEIN"/>
    <property type="match status" value="1"/>
</dbReference>
<protein>
    <submittedName>
        <fullName evidence="2">Transposase</fullName>
    </submittedName>
</protein>
<dbReference type="Proteomes" id="UP001260773">
    <property type="component" value="Unassembled WGS sequence"/>
</dbReference>
<dbReference type="InterPro" id="IPR025668">
    <property type="entry name" value="Tnp_DDE_dom"/>
</dbReference>
<evidence type="ECO:0000313" key="2">
    <source>
        <dbReference type="EMBL" id="MDT2405332.1"/>
    </source>
</evidence>
<evidence type="ECO:0000313" key="3">
    <source>
        <dbReference type="Proteomes" id="UP001260773"/>
    </source>
</evidence>
<dbReference type="RefSeq" id="WP_311866101.1">
    <property type="nucleotide sequence ID" value="NZ_JARPWH010000316.1"/>
</dbReference>
<feature type="non-terminal residue" evidence="2">
    <location>
        <position position="1"/>
    </location>
</feature>
<accession>A0AAW8S3P7</accession>
<sequence length="142" mass="16826">KGKKGLLSKNEFLYDEYYDCYICPQDQMLAFSTVNREGYREYKSNPKECVNCPLLNQCTKSKNHQRVITRHVWGDLMDEVEHLRLTDLNKSIYKKRKQTIERIFADAKEKHGMRWTKYRGLEKVATHTMLVFAAMNLKKLAT</sequence>
<organism evidence="2 3">
    <name type="scientific">Enterococcus avium</name>
    <name type="common">Streptococcus avium</name>
    <dbReference type="NCBI Taxonomy" id="33945"/>
    <lineage>
        <taxon>Bacteria</taxon>
        <taxon>Bacillati</taxon>
        <taxon>Bacillota</taxon>
        <taxon>Bacilli</taxon>
        <taxon>Lactobacillales</taxon>
        <taxon>Enterococcaceae</taxon>
        <taxon>Enterococcus</taxon>
    </lineage>
</organism>
<gene>
    <name evidence="2" type="ORF">P7D43_23635</name>
</gene>
<reference evidence="2" key="1">
    <citation type="submission" date="2023-03" db="EMBL/GenBank/DDBJ databases">
        <authorList>
            <person name="Shen W."/>
            <person name="Cai J."/>
        </authorList>
    </citation>
    <scope>NUCLEOTIDE SEQUENCE</scope>
    <source>
        <strain evidence="2">P33-2</strain>
    </source>
</reference>
<proteinExistence type="predicted"/>
<dbReference type="EMBL" id="JARPWH010000316">
    <property type="protein sequence ID" value="MDT2405332.1"/>
    <property type="molecule type" value="Genomic_DNA"/>
</dbReference>
<name>A0AAW8S3P7_ENTAV</name>
<feature type="domain" description="Transposase DDE" evidence="1">
    <location>
        <begin position="22"/>
        <end position="141"/>
    </location>
</feature>
<feature type="non-terminal residue" evidence="2">
    <location>
        <position position="142"/>
    </location>
</feature>
<dbReference type="PANTHER" id="PTHR33408">
    <property type="entry name" value="TRANSPOSASE"/>
    <property type="match status" value="1"/>
</dbReference>
<dbReference type="AlphaFoldDB" id="A0AAW8S3P7"/>
<evidence type="ECO:0000259" key="1">
    <source>
        <dbReference type="Pfam" id="PF13751"/>
    </source>
</evidence>
<dbReference type="Pfam" id="PF13751">
    <property type="entry name" value="DDE_Tnp_1_6"/>
    <property type="match status" value="1"/>
</dbReference>